<reference evidence="1" key="1">
    <citation type="submission" date="2019-03" db="EMBL/GenBank/DDBJ databases">
        <title>Whole genome sequencing of Borrelia miyamotoi strains isolated at the Russian territory.</title>
        <authorList>
            <person name="Kuleshov K.V."/>
            <person name="Platonov A.E."/>
            <person name="Goptar I.A."/>
            <person name="Shipulin G.A."/>
            <person name="Markelov M.L."/>
            <person name="Koetsveld J."/>
            <person name="Kolyasnikova N.M."/>
            <person name="Sarksyan D.S."/>
            <person name="Toporkova M.G."/>
            <person name="Hovius J.W."/>
        </authorList>
    </citation>
    <scope>NUCLEOTIDE SEQUENCE</scope>
    <source>
        <strain evidence="1">Yekat-31</strain>
        <plasmid evidence="1">unnamed</plasmid>
    </source>
</reference>
<evidence type="ECO:0008006" key="2">
    <source>
        <dbReference type="Google" id="ProtNLM"/>
    </source>
</evidence>
<evidence type="ECO:0000313" key="1">
    <source>
        <dbReference type="EMBL" id="QBK63899.1"/>
    </source>
</evidence>
<dbReference type="RefSeq" id="WP_132987306.1">
    <property type="nucleotide sequence ID" value="NZ_CP036751.1"/>
</dbReference>
<organism evidence="1">
    <name type="scientific">Borrelia miyamotoi</name>
    <dbReference type="NCBI Taxonomy" id="47466"/>
    <lineage>
        <taxon>Bacteria</taxon>
        <taxon>Pseudomonadati</taxon>
        <taxon>Spirochaetota</taxon>
        <taxon>Spirochaetia</taxon>
        <taxon>Spirochaetales</taxon>
        <taxon>Borreliaceae</taxon>
        <taxon>Borrelia</taxon>
    </lineage>
</organism>
<dbReference type="AlphaFoldDB" id="A0A481YJ64"/>
<dbReference type="Pfam" id="PF02414">
    <property type="entry name" value="Borrelia_orfA"/>
    <property type="match status" value="1"/>
</dbReference>
<accession>A0A481YJ64</accession>
<keyword evidence="1" id="KW-0614">Plasmid</keyword>
<geneLocation type="plasmid" evidence="1">
    <name>unnamed</name>
</geneLocation>
<dbReference type="EMBL" id="CP036751">
    <property type="protein sequence ID" value="QBK63899.1"/>
    <property type="molecule type" value="Genomic_DNA"/>
</dbReference>
<gene>
    <name evidence="1" type="ORF">EZU68_05855</name>
</gene>
<name>A0A481YJ64_9SPIR</name>
<protein>
    <recommendedName>
        <fullName evidence="2">Peptide transporter</fullName>
    </recommendedName>
</protein>
<dbReference type="InterPro" id="IPR003459">
    <property type="entry name" value="Borrelia_plasmid_OrfA"/>
</dbReference>
<proteinExistence type="predicted"/>
<sequence length="366" mass="44362">MRSIKKTKNKHQQNLITLISTLNYVNLNLEQYTQSDILHYFNGNMKRNGQKPIKLKTLQNYLYKLEKIFKVTKNYHRHLGVNMGTEIYYALKYSKKECYRIINKHFRDKKKNRYKNRVNDYLKKTCVKNGSVEKWECSYNIYNNKKEEEKNKKSVEKLQVEKYAKKCNFKSKEFYSILDLKIDKDNKIELLKIFKRTENYFESKNDGKANTNQSKSEVKKRELIRILNETKYKLENEGYNKEQLKTQIQKVYEQYKHKPHFVIENNKYNDLKKIIEKLKKSVEYVKKSTKEDAQTIRHNIFSILLEQLKLKVGIQVLIPILKDYLNKQDKLTYNKVFNNYYYYELLELVENKENYLRLGECEKIVT</sequence>